<evidence type="ECO:0000313" key="7">
    <source>
        <dbReference type="EMBL" id="PAV70233.1"/>
    </source>
</evidence>
<dbReference type="GO" id="GO:0032447">
    <property type="term" value="P:protein urmylation"/>
    <property type="evidence" value="ECO:0007669"/>
    <property type="project" value="UniProtKB-UniRule"/>
</dbReference>
<dbReference type="PANTHER" id="PTHR14986">
    <property type="entry name" value="RURM1 PROTEIN"/>
    <property type="match status" value="1"/>
</dbReference>
<keyword evidence="4 5" id="KW-0833">Ubl conjugation pathway</keyword>
<feature type="modified residue" description="1-thioglycine" evidence="5">
    <location>
        <position position="150"/>
    </location>
</feature>
<reference evidence="7 8" key="1">
    <citation type="journal article" date="2017" name="Curr. Biol.">
        <title>Genome architecture and evolution of a unichromosomal asexual nematode.</title>
        <authorList>
            <person name="Fradin H."/>
            <person name="Zegar C."/>
            <person name="Gutwein M."/>
            <person name="Lucas J."/>
            <person name="Kovtun M."/>
            <person name="Corcoran D."/>
            <person name="Baugh L.R."/>
            <person name="Kiontke K."/>
            <person name="Gunsalus K."/>
            <person name="Fitch D.H."/>
            <person name="Piano F."/>
        </authorList>
    </citation>
    <scope>NUCLEOTIDE SEQUENCE [LARGE SCALE GENOMIC DNA]</scope>
    <source>
        <strain evidence="7">PF1309</strain>
    </source>
</reference>
<name>A0A2A2K8N4_9BILA</name>
<comment type="subcellular location">
    <subcellularLocation>
        <location evidence="5 6">Cytoplasm</location>
    </subcellularLocation>
</comment>
<dbReference type="InterPro" id="IPR016155">
    <property type="entry name" value="Mopterin_synth/thiamin_S_b"/>
</dbReference>
<comment type="pathway">
    <text evidence="5 6">tRNA modification; 5-methoxycarbonylmethyl-2-thiouridine-tRNA biosynthesis.</text>
</comment>
<comment type="similarity">
    <text evidence="5 6">Belongs to the URM1 family.</text>
</comment>
<comment type="function">
    <text evidence="5">Acts as a sulfur carrier required for 2-thiolation of mcm(5)S(2)U at tRNA wobble positions of cytosolic tRNA(Lys), tRNA(Glu) and tRNA(Gln). Serves as sulfur donor in tRNA 2-thiolation reaction by being thiocarboxylated (-COSH) at its C-terminus by the MOCS3/UBA4 homolog. The sulfur is then transferred to tRNA to form 2-thiolation of mcm(5)S(2)U. Also acts as a ubiquitin-like protein (UBL) that is covalently conjugated via an isopeptide bond to lysine residues of target proteins. The thiocarboxylated form serves as substrate for conjugation and oxidative stress specifically induces the formation of UBL-protein conjugates.</text>
</comment>
<dbReference type="Gene3D" id="3.30.450.30">
    <property type="entry name" value="Dynein light chain 2a, cytoplasmic"/>
    <property type="match status" value="1"/>
</dbReference>
<keyword evidence="3 5" id="KW-0819">tRNA processing</keyword>
<evidence type="ECO:0000256" key="6">
    <source>
        <dbReference type="RuleBase" id="RU361182"/>
    </source>
</evidence>
<dbReference type="UniPathway" id="UPA00988"/>
<evidence type="ECO:0000256" key="1">
    <source>
        <dbReference type="ARBA" id="ARBA00022490"/>
    </source>
</evidence>
<dbReference type="EMBL" id="LIAE01009328">
    <property type="protein sequence ID" value="PAV70233.1"/>
    <property type="molecule type" value="Genomic_DNA"/>
</dbReference>
<dbReference type="CDD" id="cd01764">
    <property type="entry name" value="Ubl_Urm1"/>
    <property type="match status" value="1"/>
</dbReference>
<dbReference type="InterPro" id="IPR024135">
    <property type="entry name" value="LAMTOR5"/>
</dbReference>
<sequence>MDTNVEEIMKKAHCSGVVVAEANGLPLVAKGTLDKESAPLVTELISLAKQLEPHNKETPVVTVQAEQHKTMATMKLIDLTLEFSGGSEFLVDGKKLHEDCNRPELLIDNGTVRPGVLVLVNESDWELFEGIDTELSNGDKVTFISTLHGG</sequence>
<keyword evidence="1 5" id="KW-0963">Cytoplasm</keyword>
<evidence type="ECO:0000313" key="8">
    <source>
        <dbReference type="Proteomes" id="UP000218231"/>
    </source>
</evidence>
<comment type="caution">
    <text evidence="7">The sequence shown here is derived from an EMBL/GenBank/DDBJ whole genome shotgun (WGS) entry which is preliminary data.</text>
</comment>
<keyword evidence="2 5" id="KW-1017">Isopeptide bond</keyword>
<dbReference type="Gene3D" id="3.10.20.30">
    <property type="match status" value="1"/>
</dbReference>
<feature type="cross-link" description="Glycyl lysine isopeptide (Gly-Lys) (interchain with K-? in acceptor proteins)" evidence="5">
    <location>
        <position position="150"/>
    </location>
</feature>
<dbReference type="InterPro" id="IPR015221">
    <property type="entry name" value="Urm1"/>
</dbReference>
<evidence type="ECO:0000256" key="3">
    <source>
        <dbReference type="ARBA" id="ARBA00022694"/>
    </source>
</evidence>
<dbReference type="SUPFAM" id="SSF54285">
    <property type="entry name" value="MoaD/ThiS"/>
    <property type="match status" value="1"/>
</dbReference>
<keyword evidence="8" id="KW-1185">Reference proteome</keyword>
<dbReference type="HAMAP" id="MF_03048">
    <property type="entry name" value="Urm1"/>
    <property type="match status" value="1"/>
</dbReference>
<dbReference type="Proteomes" id="UP000218231">
    <property type="component" value="Unassembled WGS sequence"/>
</dbReference>
<dbReference type="GO" id="GO:0043066">
    <property type="term" value="P:negative regulation of apoptotic process"/>
    <property type="evidence" value="ECO:0007669"/>
    <property type="project" value="InterPro"/>
</dbReference>
<dbReference type="OrthoDB" id="10248987at2759"/>
<dbReference type="InterPro" id="IPR012675">
    <property type="entry name" value="Beta-grasp_dom_sf"/>
</dbReference>
<dbReference type="AlphaFoldDB" id="A0A2A2K8N4"/>
<dbReference type="GO" id="GO:0005829">
    <property type="term" value="C:cytosol"/>
    <property type="evidence" value="ECO:0007669"/>
    <property type="project" value="UniProtKB-UniRule"/>
</dbReference>
<dbReference type="GO" id="GO:0071986">
    <property type="term" value="C:Ragulator complex"/>
    <property type="evidence" value="ECO:0007669"/>
    <property type="project" value="InterPro"/>
</dbReference>
<protein>
    <recommendedName>
        <fullName evidence="5">Ubiquitin-related modifier 1 homolog</fullName>
    </recommendedName>
</protein>
<dbReference type="Pfam" id="PF16672">
    <property type="entry name" value="LAMTOR5"/>
    <property type="match status" value="1"/>
</dbReference>
<dbReference type="STRING" id="2018661.A0A2A2K8N4"/>
<gene>
    <name evidence="7" type="ORF">WR25_18575</name>
</gene>
<evidence type="ECO:0000256" key="4">
    <source>
        <dbReference type="ARBA" id="ARBA00022786"/>
    </source>
</evidence>
<evidence type="ECO:0000256" key="5">
    <source>
        <dbReference type="HAMAP-Rule" id="MF_03048"/>
    </source>
</evidence>
<dbReference type="Pfam" id="PF09138">
    <property type="entry name" value="Urm1"/>
    <property type="match status" value="1"/>
</dbReference>
<dbReference type="GO" id="GO:0034227">
    <property type="term" value="P:tRNA thio-modification"/>
    <property type="evidence" value="ECO:0007669"/>
    <property type="project" value="UniProtKB-UniRule"/>
</dbReference>
<accession>A0A2A2K8N4</accession>
<dbReference type="GO" id="GO:0002098">
    <property type="term" value="P:tRNA wobble uridine modification"/>
    <property type="evidence" value="ECO:0007669"/>
    <property type="project" value="UniProtKB-UniRule"/>
</dbReference>
<comment type="PTM">
    <text evidence="5">C-terminal thiocarboxylation occurs in 2 steps, it is first acyl-adenylated (-COAMP) via the hesA/moeB/thiF part of the MOCS3/UBA4 homolog, then thiocarboxylated (-COSH) via the rhodanese domain of the MOCS3/UBA4 homolog.</text>
</comment>
<evidence type="ECO:0000256" key="2">
    <source>
        <dbReference type="ARBA" id="ARBA00022499"/>
    </source>
</evidence>
<organism evidence="7 8">
    <name type="scientific">Diploscapter pachys</name>
    <dbReference type="NCBI Taxonomy" id="2018661"/>
    <lineage>
        <taxon>Eukaryota</taxon>
        <taxon>Metazoa</taxon>
        <taxon>Ecdysozoa</taxon>
        <taxon>Nematoda</taxon>
        <taxon>Chromadorea</taxon>
        <taxon>Rhabditida</taxon>
        <taxon>Rhabditina</taxon>
        <taxon>Rhabditomorpha</taxon>
        <taxon>Rhabditoidea</taxon>
        <taxon>Rhabditidae</taxon>
        <taxon>Diploscapter</taxon>
    </lineage>
</organism>
<proteinExistence type="inferred from homology"/>